<dbReference type="InterPro" id="IPR017853">
    <property type="entry name" value="GH"/>
</dbReference>
<dbReference type="GO" id="GO:0005829">
    <property type="term" value="C:cytosol"/>
    <property type="evidence" value="ECO:0007669"/>
    <property type="project" value="TreeGrafter"/>
</dbReference>
<evidence type="ECO:0000256" key="11">
    <source>
        <dbReference type="PROSITE-ProRule" id="PRU10055"/>
    </source>
</evidence>
<evidence type="ECO:0000256" key="12">
    <source>
        <dbReference type="RuleBase" id="RU361175"/>
    </source>
</evidence>
<dbReference type="Pfam" id="PF00232">
    <property type="entry name" value="Glyco_hydro_1"/>
    <property type="match status" value="1"/>
</dbReference>
<dbReference type="PROSITE" id="PS00653">
    <property type="entry name" value="GLYCOSYL_HYDROL_F1_2"/>
    <property type="match status" value="1"/>
</dbReference>
<dbReference type="NCBIfam" id="TIGR03356">
    <property type="entry name" value="BGL"/>
    <property type="match status" value="1"/>
</dbReference>
<comment type="caution">
    <text evidence="14">The sequence shown here is derived from an EMBL/GenBank/DDBJ whole genome shotgun (WGS) entry which is preliminary data.</text>
</comment>
<evidence type="ECO:0000256" key="7">
    <source>
        <dbReference type="ARBA" id="ARBA00023295"/>
    </source>
</evidence>
<dbReference type="PRINTS" id="PR00131">
    <property type="entry name" value="GLHYDRLASE1"/>
</dbReference>
<evidence type="ECO:0000256" key="10">
    <source>
        <dbReference type="PIRSR" id="PIRSR617736-2"/>
    </source>
</evidence>
<feature type="binding site" evidence="10">
    <location>
        <begin position="453"/>
        <end position="454"/>
    </location>
    <ligand>
        <name>substrate</name>
    </ligand>
</feature>
<comment type="catalytic activity">
    <reaction evidence="1 12">
        <text>Hydrolysis of terminal, non-reducing beta-D-glucosyl residues with release of beta-D-glucose.</text>
        <dbReference type="EC" id="3.2.1.21"/>
    </reaction>
</comment>
<feature type="binding site" evidence="10">
    <location>
        <position position="142"/>
    </location>
    <ligand>
        <name>substrate</name>
    </ligand>
</feature>
<protein>
    <recommendedName>
        <fullName evidence="3 12">Beta-glucosidase</fullName>
        <ecNumber evidence="3 12">3.2.1.21</ecNumber>
    </recommendedName>
</protein>
<feature type="binding site" evidence="10">
    <location>
        <position position="184"/>
    </location>
    <ligand>
        <name>substrate</name>
    </ligand>
</feature>
<dbReference type="EC" id="3.2.1.21" evidence="3 12"/>
<dbReference type="GO" id="GO:0030245">
    <property type="term" value="P:cellulose catabolic process"/>
    <property type="evidence" value="ECO:0007669"/>
    <property type="project" value="UniProtKB-KW"/>
</dbReference>
<keyword evidence="4 12" id="KW-0378">Hydrolase</keyword>
<dbReference type="InterPro" id="IPR033132">
    <property type="entry name" value="GH_1_N_CS"/>
</dbReference>
<evidence type="ECO:0000256" key="3">
    <source>
        <dbReference type="ARBA" id="ARBA00012744"/>
    </source>
</evidence>
<evidence type="ECO:0000256" key="13">
    <source>
        <dbReference type="SAM" id="MobiDB-lite"/>
    </source>
</evidence>
<dbReference type="PROSITE" id="PS00572">
    <property type="entry name" value="GLYCOSYL_HYDROL_F1_1"/>
    <property type="match status" value="1"/>
</dbReference>
<evidence type="ECO:0000256" key="2">
    <source>
        <dbReference type="ARBA" id="ARBA00010838"/>
    </source>
</evidence>
<evidence type="ECO:0000313" key="14">
    <source>
        <dbReference type="EMBL" id="MBO2448828.1"/>
    </source>
</evidence>
<evidence type="ECO:0000256" key="6">
    <source>
        <dbReference type="ARBA" id="ARBA00023277"/>
    </source>
</evidence>
<evidence type="ECO:0000256" key="5">
    <source>
        <dbReference type="ARBA" id="ARBA00023001"/>
    </source>
</evidence>
<evidence type="ECO:0000256" key="4">
    <source>
        <dbReference type="ARBA" id="ARBA00022801"/>
    </source>
</evidence>
<dbReference type="Proteomes" id="UP000669179">
    <property type="component" value="Unassembled WGS sequence"/>
</dbReference>
<dbReference type="InterPro" id="IPR001360">
    <property type="entry name" value="Glyco_hydro_1"/>
</dbReference>
<evidence type="ECO:0000313" key="15">
    <source>
        <dbReference type="Proteomes" id="UP000669179"/>
    </source>
</evidence>
<keyword evidence="6" id="KW-0119">Carbohydrate metabolism</keyword>
<feature type="active site" description="Proton donor" evidence="9">
    <location>
        <position position="185"/>
    </location>
</feature>
<evidence type="ECO:0000256" key="8">
    <source>
        <dbReference type="ARBA" id="ARBA00023326"/>
    </source>
</evidence>
<accession>A0A939PAG4</accession>
<feature type="binding site" evidence="10">
    <location>
        <position position="316"/>
    </location>
    <ligand>
        <name>substrate</name>
    </ligand>
</feature>
<keyword evidence="7 12" id="KW-0326">Glycosidase</keyword>
<dbReference type="AlphaFoldDB" id="A0A939PAG4"/>
<keyword evidence="15" id="KW-1185">Reference proteome</keyword>
<evidence type="ECO:0000256" key="1">
    <source>
        <dbReference type="ARBA" id="ARBA00000448"/>
    </source>
</evidence>
<sequence length="503" mass="54722">MTSVQQSNGAEGKSSSADSDRAPAAAFPVGFTWGAATAAYQIEGAAAEDGRGPSIWDTFCRTPGKVLNGENGDVAIDHYHRFREDVALMVDLGLTAYRFSISWPRVQPSGAGPVNQAGLDFYRRLVDALQEAGIEPWPTLYHWDLPQPLEDAGGWPERDVAYRFADYASQVHAALDVRRWTTINEPWCAAFLGYASGEHAPGRLEPAASLRAAHHLMLGHGLATEAMCARRPDDHYGAAVNLYAVSPADPANPADVDAARRIDGLQNRLFLDPLLRGSYPADVLADLEGLGFDSCIKDGDLAAINQPLDHVGINYYTRHTVSGVPGEATQAVSSPFSSHSPWVGSDFVRFVPAGRPVTGMGWEIDEMGLYEVLTRVHRDYAPVPLYITENGAGYDETLTDPSPADGPAANGSTVHDTGRISYLDLHLRACHKAISDGVPLRGYFTWSLLDNFEWAWGYSKRFGLVHVDYATQRRTPKDSARWYSNVIRHGGLGDRGGLAEGAR</sequence>
<comment type="similarity">
    <text evidence="2 12">Belongs to the glycosyl hydrolase 1 family.</text>
</comment>
<reference evidence="14" key="1">
    <citation type="submission" date="2021-03" db="EMBL/GenBank/DDBJ databases">
        <authorList>
            <person name="Kanchanasin P."/>
            <person name="Saeng-In P."/>
            <person name="Phongsopitanun W."/>
            <person name="Yuki M."/>
            <person name="Kudo T."/>
            <person name="Ohkuma M."/>
            <person name="Tanasupawat S."/>
        </authorList>
    </citation>
    <scope>NUCLEOTIDE SEQUENCE</scope>
    <source>
        <strain evidence="14">GKU 128</strain>
    </source>
</reference>
<dbReference type="GO" id="GO:0008422">
    <property type="term" value="F:beta-glucosidase activity"/>
    <property type="evidence" value="ECO:0007669"/>
    <property type="project" value="UniProtKB-EC"/>
</dbReference>
<proteinExistence type="inferred from homology"/>
<dbReference type="InterPro" id="IPR017736">
    <property type="entry name" value="Glyco_hydro_1_beta-glucosidase"/>
</dbReference>
<name>A0A939PAG4_9ACTN</name>
<evidence type="ECO:0000256" key="9">
    <source>
        <dbReference type="PIRSR" id="PIRSR617736-1"/>
    </source>
</evidence>
<gene>
    <name evidence="14" type="ORF">J4573_17120</name>
</gene>
<organism evidence="14 15">
    <name type="scientific">Actinomadura barringtoniae</name>
    <dbReference type="NCBI Taxonomy" id="1427535"/>
    <lineage>
        <taxon>Bacteria</taxon>
        <taxon>Bacillati</taxon>
        <taxon>Actinomycetota</taxon>
        <taxon>Actinomycetes</taxon>
        <taxon>Streptosporangiales</taxon>
        <taxon>Thermomonosporaceae</taxon>
        <taxon>Actinomadura</taxon>
    </lineage>
</organism>
<dbReference type="InterPro" id="IPR018120">
    <property type="entry name" value="Glyco_hydro_1_AS"/>
</dbReference>
<dbReference type="SUPFAM" id="SSF51445">
    <property type="entry name" value="(Trans)glycosidases"/>
    <property type="match status" value="1"/>
</dbReference>
<keyword evidence="5" id="KW-0136">Cellulose degradation</keyword>
<dbReference type="PANTHER" id="PTHR10353:SF36">
    <property type="entry name" value="LP05116P"/>
    <property type="match status" value="1"/>
</dbReference>
<feature type="binding site" evidence="10">
    <location>
        <position position="41"/>
    </location>
    <ligand>
        <name>substrate</name>
    </ligand>
</feature>
<dbReference type="Gene3D" id="3.20.20.80">
    <property type="entry name" value="Glycosidases"/>
    <property type="match status" value="1"/>
</dbReference>
<keyword evidence="8" id="KW-0624">Polysaccharide degradation</keyword>
<dbReference type="EMBL" id="JAGEOJ010000006">
    <property type="protein sequence ID" value="MBO2448828.1"/>
    <property type="molecule type" value="Genomic_DNA"/>
</dbReference>
<feature type="binding site" evidence="10">
    <location>
        <position position="446"/>
    </location>
    <ligand>
        <name>substrate</name>
    </ligand>
</feature>
<feature type="region of interest" description="Disordered" evidence="13">
    <location>
        <begin position="1"/>
        <end position="21"/>
    </location>
</feature>
<feature type="active site" description="Nucleophile" evidence="9 11">
    <location>
        <position position="389"/>
    </location>
</feature>
<dbReference type="FunFam" id="3.20.20.80:FF:000004">
    <property type="entry name" value="Beta-glucosidase 6-phospho-beta-glucosidase"/>
    <property type="match status" value="1"/>
</dbReference>
<dbReference type="PANTHER" id="PTHR10353">
    <property type="entry name" value="GLYCOSYL HYDROLASE"/>
    <property type="match status" value="1"/>
</dbReference>